<gene>
    <name evidence="6" type="ORF">K437DRAFT_263052</name>
</gene>
<dbReference type="PANTHER" id="PTHR43656">
    <property type="entry name" value="BINDING OXIDOREDUCTASE, PUTATIVE (AFU_ORTHOLOGUE AFUA_2G08260)-RELATED"/>
    <property type="match status" value="1"/>
</dbReference>
<dbReference type="RefSeq" id="XP_013243070.1">
    <property type="nucleotide sequence ID" value="XM_013387616.1"/>
</dbReference>
<dbReference type="InParanoid" id="A0A066VXT8"/>
<proteinExistence type="inferred from homology"/>
<dbReference type="OrthoDB" id="3028473at2759"/>
<dbReference type="EMBL" id="JMSN01000045">
    <property type="protein sequence ID" value="KDN45108.1"/>
    <property type="molecule type" value="Genomic_DNA"/>
</dbReference>
<dbReference type="AlphaFoldDB" id="A0A066VXT8"/>
<keyword evidence="7" id="KW-1185">Reference proteome</keyword>
<evidence type="ECO:0000259" key="5">
    <source>
        <dbReference type="Pfam" id="PF00724"/>
    </source>
</evidence>
<accession>A0A066VXT8</accession>
<evidence type="ECO:0000256" key="4">
    <source>
        <dbReference type="ARBA" id="ARBA00023002"/>
    </source>
</evidence>
<dbReference type="SUPFAM" id="SSF51395">
    <property type="entry name" value="FMN-linked oxidoreductases"/>
    <property type="match status" value="1"/>
</dbReference>
<dbReference type="STRING" id="1037660.A0A066VXT8"/>
<comment type="caution">
    <text evidence="6">The sequence shown here is derived from an EMBL/GenBank/DDBJ whole genome shotgun (WGS) entry which is preliminary data.</text>
</comment>
<evidence type="ECO:0000256" key="3">
    <source>
        <dbReference type="ARBA" id="ARBA00022643"/>
    </source>
</evidence>
<dbReference type="GO" id="GO:0016491">
    <property type="term" value="F:oxidoreductase activity"/>
    <property type="evidence" value="ECO:0007669"/>
    <property type="project" value="UniProtKB-KW"/>
</dbReference>
<dbReference type="GeneID" id="25265659"/>
<reference evidence="6 7" key="1">
    <citation type="submission" date="2014-05" db="EMBL/GenBank/DDBJ databases">
        <title>Draft genome sequence of a rare smut relative, Tilletiaria anomala UBC 951.</title>
        <authorList>
            <consortium name="DOE Joint Genome Institute"/>
            <person name="Toome M."/>
            <person name="Kuo A."/>
            <person name="Henrissat B."/>
            <person name="Lipzen A."/>
            <person name="Tritt A."/>
            <person name="Yoshinaga Y."/>
            <person name="Zane M."/>
            <person name="Barry K."/>
            <person name="Grigoriev I.V."/>
            <person name="Spatafora J.W."/>
            <person name="Aimea M.C."/>
        </authorList>
    </citation>
    <scope>NUCLEOTIDE SEQUENCE [LARGE SCALE GENOMIC DNA]</scope>
    <source>
        <strain evidence="6 7">UBC 951</strain>
    </source>
</reference>
<dbReference type="InterPro" id="IPR013785">
    <property type="entry name" value="Aldolase_TIM"/>
</dbReference>
<dbReference type="HOGENOM" id="CLU_1887201_0_0_1"/>
<dbReference type="PANTHER" id="PTHR43656:SF5">
    <property type="entry name" value="NADH:FLAVIN OXIDOREDUCTASE_NADH OXIDASE N-TERMINAL DOMAIN-CONTAINING PROTEIN"/>
    <property type="match status" value="1"/>
</dbReference>
<evidence type="ECO:0000313" key="6">
    <source>
        <dbReference type="EMBL" id="KDN45108.1"/>
    </source>
</evidence>
<evidence type="ECO:0000256" key="2">
    <source>
        <dbReference type="ARBA" id="ARBA00022630"/>
    </source>
</evidence>
<organism evidence="6 7">
    <name type="scientific">Tilletiaria anomala (strain ATCC 24038 / CBS 436.72 / UBC 951)</name>
    <dbReference type="NCBI Taxonomy" id="1037660"/>
    <lineage>
        <taxon>Eukaryota</taxon>
        <taxon>Fungi</taxon>
        <taxon>Dikarya</taxon>
        <taxon>Basidiomycota</taxon>
        <taxon>Ustilaginomycotina</taxon>
        <taxon>Exobasidiomycetes</taxon>
        <taxon>Georgefischeriales</taxon>
        <taxon>Tilletiariaceae</taxon>
        <taxon>Tilletiaria</taxon>
    </lineage>
</organism>
<dbReference type="InterPro" id="IPR051799">
    <property type="entry name" value="NADH_flavin_oxidoreductase"/>
</dbReference>
<protein>
    <submittedName>
        <fullName evidence="6">FMN-linked oxidoreductase</fullName>
    </submittedName>
</protein>
<dbReference type="Gene3D" id="3.20.20.70">
    <property type="entry name" value="Aldolase class I"/>
    <property type="match status" value="1"/>
</dbReference>
<keyword evidence="3" id="KW-0288">FMN</keyword>
<evidence type="ECO:0000256" key="1">
    <source>
        <dbReference type="ARBA" id="ARBA00005979"/>
    </source>
</evidence>
<dbReference type="GO" id="GO:0010181">
    <property type="term" value="F:FMN binding"/>
    <property type="evidence" value="ECO:0007669"/>
    <property type="project" value="InterPro"/>
</dbReference>
<dbReference type="Pfam" id="PF00724">
    <property type="entry name" value="Oxidored_FMN"/>
    <property type="match status" value="1"/>
</dbReference>
<name>A0A066VXT8_TILAU</name>
<comment type="similarity">
    <text evidence="1">Belongs to the NADH:flavin oxidoreductase/NADH oxidase family.</text>
</comment>
<sequence>MTERLSSWDQHHVTKRGTWPDNRVKVYEKWANGGWCIILSDTTIPLQMLSADNVRYRRLYGAHSYMLAQFVASPTNKRTDDYGRTLENRARIIYELIEAIKAAMNNPTFYNGIKPYAFDFQEGGIQPDEAVQVCG</sequence>
<keyword evidence="4" id="KW-0560">Oxidoreductase</keyword>
<feature type="domain" description="NADH:flavin oxidoreductase/NADH oxidase N-terminal" evidence="5">
    <location>
        <begin position="59"/>
        <end position="105"/>
    </location>
</feature>
<evidence type="ECO:0000313" key="7">
    <source>
        <dbReference type="Proteomes" id="UP000027361"/>
    </source>
</evidence>
<dbReference type="Proteomes" id="UP000027361">
    <property type="component" value="Unassembled WGS sequence"/>
</dbReference>
<dbReference type="InterPro" id="IPR001155">
    <property type="entry name" value="OxRdtase_FMN_N"/>
</dbReference>
<keyword evidence="2" id="KW-0285">Flavoprotein</keyword>